<feature type="transmembrane region" description="Helical" evidence="1">
    <location>
        <begin position="122"/>
        <end position="140"/>
    </location>
</feature>
<keyword evidence="1" id="KW-0812">Transmembrane</keyword>
<accession>A0A427XPC5</accession>
<evidence type="ECO:0000313" key="2">
    <source>
        <dbReference type="EMBL" id="RSH80686.1"/>
    </source>
</evidence>
<gene>
    <name evidence="2" type="ORF">EHS25_007164</name>
</gene>
<dbReference type="AlphaFoldDB" id="A0A427XPC5"/>
<dbReference type="Proteomes" id="UP000279259">
    <property type="component" value="Unassembled WGS sequence"/>
</dbReference>
<reference evidence="2 3" key="1">
    <citation type="submission" date="2018-11" db="EMBL/GenBank/DDBJ databases">
        <title>Genome sequence of Saitozyma podzolica DSM 27192.</title>
        <authorList>
            <person name="Aliyu H."/>
            <person name="Gorte O."/>
            <person name="Ochsenreither K."/>
        </authorList>
    </citation>
    <scope>NUCLEOTIDE SEQUENCE [LARGE SCALE GENOMIC DNA]</scope>
    <source>
        <strain evidence="2 3">DSM 27192</strain>
    </source>
</reference>
<dbReference type="InterPro" id="IPR036259">
    <property type="entry name" value="MFS_trans_sf"/>
</dbReference>
<comment type="caution">
    <text evidence="2">The sequence shown here is derived from an EMBL/GenBank/DDBJ whole genome shotgun (WGS) entry which is preliminary data.</text>
</comment>
<organism evidence="2 3">
    <name type="scientific">Saitozyma podzolica</name>
    <dbReference type="NCBI Taxonomy" id="1890683"/>
    <lineage>
        <taxon>Eukaryota</taxon>
        <taxon>Fungi</taxon>
        <taxon>Dikarya</taxon>
        <taxon>Basidiomycota</taxon>
        <taxon>Agaricomycotina</taxon>
        <taxon>Tremellomycetes</taxon>
        <taxon>Tremellales</taxon>
        <taxon>Trimorphomycetaceae</taxon>
        <taxon>Saitozyma</taxon>
    </lineage>
</organism>
<evidence type="ECO:0000313" key="3">
    <source>
        <dbReference type="Proteomes" id="UP000279259"/>
    </source>
</evidence>
<dbReference type="SUPFAM" id="SSF103473">
    <property type="entry name" value="MFS general substrate transporter"/>
    <property type="match status" value="1"/>
</dbReference>
<keyword evidence="1" id="KW-1133">Transmembrane helix</keyword>
<keyword evidence="3" id="KW-1185">Reference proteome</keyword>
<name>A0A427XPC5_9TREE</name>
<feature type="transmembrane region" description="Helical" evidence="1">
    <location>
        <begin position="89"/>
        <end position="110"/>
    </location>
</feature>
<feature type="transmembrane region" description="Helical" evidence="1">
    <location>
        <begin position="42"/>
        <end position="69"/>
    </location>
</feature>
<dbReference type="STRING" id="1890683.A0A427XPC5"/>
<keyword evidence="1" id="KW-0472">Membrane</keyword>
<dbReference type="EMBL" id="RSCD01000034">
    <property type="protein sequence ID" value="RSH80686.1"/>
    <property type="molecule type" value="Genomic_DNA"/>
</dbReference>
<evidence type="ECO:0000256" key="1">
    <source>
        <dbReference type="SAM" id="Phobius"/>
    </source>
</evidence>
<proteinExistence type="predicted"/>
<dbReference type="Gene3D" id="1.20.1250.20">
    <property type="entry name" value="MFS general substrate transporter like domains"/>
    <property type="match status" value="1"/>
</dbReference>
<dbReference type="OrthoDB" id="6612291at2759"/>
<evidence type="ECO:0008006" key="4">
    <source>
        <dbReference type="Google" id="ProtNLM"/>
    </source>
</evidence>
<sequence>MASNDRPELRTVESKGFGDDAELQMGRVLARLFDPVSTYPKIVIWCMFLCLLIIGIQYVQTVMGAYYVLPAFQQRYGNYVGGKWVIPAQWQSAIFMAGYLGQVIGALGVAAWPLDRFGPRRTLTVAVAAVVGCIFIQFFSQTIELSPLPLRGILSSYANLCAVTGQFIL</sequence>
<protein>
    <recommendedName>
        <fullName evidence="4">Major facilitator superfamily (MFS) profile domain-containing protein</fullName>
    </recommendedName>
</protein>